<accession>A0A917RCV2</accession>
<protein>
    <submittedName>
        <fullName evidence="3">Uncharacterized protein</fullName>
    </submittedName>
</protein>
<feature type="transmembrane region" description="Helical" evidence="2">
    <location>
        <begin position="23"/>
        <end position="47"/>
    </location>
</feature>
<comment type="caution">
    <text evidence="3">The sequence shown here is derived from an EMBL/GenBank/DDBJ whole genome shotgun (WGS) entry which is preliminary data.</text>
</comment>
<evidence type="ECO:0000313" key="4">
    <source>
        <dbReference type="Proteomes" id="UP000638263"/>
    </source>
</evidence>
<evidence type="ECO:0000256" key="2">
    <source>
        <dbReference type="SAM" id="Phobius"/>
    </source>
</evidence>
<keyword evidence="2" id="KW-0472">Membrane</keyword>
<proteinExistence type="predicted"/>
<sequence>MADVPRKVRAGPGSPRYRREMGLLVWVVVILCFSAISVLWAVVVSVLDRRYDRRREERRTAFGDRSAGRRRNRGDRDYGDWDGDWSFGD</sequence>
<gene>
    <name evidence="3" type="ORF">GCM10011588_15620</name>
</gene>
<evidence type="ECO:0000256" key="1">
    <source>
        <dbReference type="SAM" id="MobiDB-lite"/>
    </source>
</evidence>
<organism evidence="3 4">
    <name type="scientific">Nocardia jinanensis</name>
    <dbReference type="NCBI Taxonomy" id="382504"/>
    <lineage>
        <taxon>Bacteria</taxon>
        <taxon>Bacillati</taxon>
        <taxon>Actinomycetota</taxon>
        <taxon>Actinomycetes</taxon>
        <taxon>Mycobacteriales</taxon>
        <taxon>Nocardiaceae</taxon>
        <taxon>Nocardia</taxon>
    </lineage>
</organism>
<reference evidence="3" key="1">
    <citation type="journal article" date="2014" name="Int. J. Syst. Evol. Microbiol.">
        <title>Complete genome sequence of Corynebacterium casei LMG S-19264T (=DSM 44701T), isolated from a smear-ripened cheese.</title>
        <authorList>
            <consortium name="US DOE Joint Genome Institute (JGI-PGF)"/>
            <person name="Walter F."/>
            <person name="Albersmeier A."/>
            <person name="Kalinowski J."/>
            <person name="Ruckert C."/>
        </authorList>
    </citation>
    <scope>NUCLEOTIDE SEQUENCE</scope>
    <source>
        <strain evidence="3">CGMCC 4.3508</strain>
    </source>
</reference>
<keyword evidence="2" id="KW-0812">Transmembrane</keyword>
<keyword evidence="4" id="KW-1185">Reference proteome</keyword>
<evidence type="ECO:0000313" key="3">
    <source>
        <dbReference type="EMBL" id="GGL01773.1"/>
    </source>
</evidence>
<dbReference type="AlphaFoldDB" id="A0A917RCV2"/>
<keyword evidence="2" id="KW-1133">Transmembrane helix</keyword>
<dbReference type="EMBL" id="BMMH01000002">
    <property type="protein sequence ID" value="GGL01773.1"/>
    <property type="molecule type" value="Genomic_DNA"/>
</dbReference>
<dbReference type="Proteomes" id="UP000638263">
    <property type="component" value="Unassembled WGS sequence"/>
</dbReference>
<feature type="region of interest" description="Disordered" evidence="1">
    <location>
        <begin position="62"/>
        <end position="89"/>
    </location>
</feature>
<name>A0A917RCV2_9NOCA</name>
<reference evidence="3" key="2">
    <citation type="submission" date="2020-09" db="EMBL/GenBank/DDBJ databases">
        <authorList>
            <person name="Sun Q."/>
            <person name="Zhou Y."/>
        </authorList>
    </citation>
    <scope>NUCLEOTIDE SEQUENCE</scope>
    <source>
        <strain evidence="3">CGMCC 4.3508</strain>
    </source>
</reference>